<dbReference type="ESTHER" id="exigl-a0a165zjk5">
    <property type="family name" value="Glucuronoyl_esterase"/>
</dbReference>
<evidence type="ECO:0000313" key="15">
    <source>
        <dbReference type="Proteomes" id="UP000077266"/>
    </source>
</evidence>
<evidence type="ECO:0000256" key="6">
    <source>
        <dbReference type="ARBA" id="ARBA00022801"/>
    </source>
</evidence>
<dbReference type="GO" id="GO:0005576">
    <property type="term" value="C:extracellular region"/>
    <property type="evidence" value="ECO:0007669"/>
    <property type="project" value="UniProtKB-SubCell"/>
</dbReference>
<dbReference type="SMART" id="SM00236">
    <property type="entry name" value="fCBD"/>
    <property type="match status" value="1"/>
</dbReference>
<dbReference type="GO" id="GO:0052689">
    <property type="term" value="F:carboxylic ester hydrolase activity"/>
    <property type="evidence" value="ECO:0007669"/>
    <property type="project" value="UniProtKB-KW"/>
</dbReference>
<evidence type="ECO:0000256" key="9">
    <source>
        <dbReference type="ARBA" id="ARBA00026105"/>
    </source>
</evidence>
<feature type="compositionally biased region" description="Low complexity" evidence="10">
    <location>
        <begin position="53"/>
        <end position="88"/>
    </location>
</feature>
<dbReference type="GO" id="GO:0005975">
    <property type="term" value="P:carbohydrate metabolic process"/>
    <property type="evidence" value="ECO:0007669"/>
    <property type="project" value="InterPro"/>
</dbReference>
<comment type="subcellular location">
    <subcellularLocation>
        <location evidence="1">Secreted</location>
    </subcellularLocation>
</comment>
<evidence type="ECO:0000256" key="1">
    <source>
        <dbReference type="ARBA" id="ARBA00004613"/>
    </source>
</evidence>
<dbReference type="Proteomes" id="UP000077266">
    <property type="component" value="Unassembled WGS sequence"/>
</dbReference>
<dbReference type="AlphaFoldDB" id="A0A165ZJK5"/>
<dbReference type="InterPro" id="IPR029058">
    <property type="entry name" value="AB_hydrolase_fold"/>
</dbReference>
<evidence type="ECO:0000256" key="2">
    <source>
        <dbReference type="ARBA" id="ARBA00010092"/>
    </source>
</evidence>
<organism evidence="14 15">
    <name type="scientific">Exidia glandulosa HHB12029</name>
    <dbReference type="NCBI Taxonomy" id="1314781"/>
    <lineage>
        <taxon>Eukaryota</taxon>
        <taxon>Fungi</taxon>
        <taxon>Dikarya</taxon>
        <taxon>Basidiomycota</taxon>
        <taxon>Agaricomycotina</taxon>
        <taxon>Agaricomycetes</taxon>
        <taxon>Auriculariales</taxon>
        <taxon>Exidiaceae</taxon>
        <taxon>Exidia</taxon>
    </lineage>
</organism>
<dbReference type="PROSITE" id="PS51164">
    <property type="entry name" value="CBM1_2"/>
    <property type="match status" value="1"/>
</dbReference>
<evidence type="ECO:0000313" key="13">
    <source>
        <dbReference type="EMBL" id="KZV80170.1"/>
    </source>
</evidence>
<protein>
    <recommendedName>
        <fullName evidence="9">(4-O-methyl)-D-glucuronate--lignin esterase</fullName>
        <ecNumber evidence="9">3.1.1.117</ecNumber>
    </recommendedName>
</protein>
<dbReference type="STRING" id="1314781.A0A165ZJK5"/>
<dbReference type="EC" id="3.1.1.117" evidence="9"/>
<dbReference type="EMBL" id="KV426281">
    <property type="protein sequence ID" value="KZV83259.1"/>
    <property type="molecule type" value="Genomic_DNA"/>
</dbReference>
<keyword evidence="3" id="KW-0719">Serine esterase</keyword>
<evidence type="ECO:0000313" key="14">
    <source>
        <dbReference type="EMBL" id="KZV83259.1"/>
    </source>
</evidence>
<evidence type="ECO:0000256" key="4">
    <source>
        <dbReference type="ARBA" id="ARBA00022525"/>
    </source>
</evidence>
<evidence type="ECO:0000259" key="12">
    <source>
        <dbReference type="PROSITE" id="PS51164"/>
    </source>
</evidence>
<dbReference type="InterPro" id="IPR035971">
    <property type="entry name" value="CBD_sf"/>
</dbReference>
<evidence type="ECO:0000256" key="11">
    <source>
        <dbReference type="SAM" id="SignalP"/>
    </source>
</evidence>
<gene>
    <name evidence="13" type="ORF">EXIGLDRAFT_742928</name>
    <name evidence="14" type="ORF">EXIGLDRAFT_843100</name>
</gene>
<dbReference type="OrthoDB" id="3781271at2759"/>
<dbReference type="SUPFAM" id="SSF53474">
    <property type="entry name" value="alpha/beta-Hydrolases"/>
    <property type="match status" value="1"/>
</dbReference>
<feature type="chain" id="PRO_5008241258" description="(4-O-methyl)-D-glucuronate--lignin esterase" evidence="11">
    <location>
        <begin position="18"/>
        <end position="458"/>
    </location>
</feature>
<evidence type="ECO:0000256" key="3">
    <source>
        <dbReference type="ARBA" id="ARBA00022487"/>
    </source>
</evidence>
<dbReference type="GO" id="GO:0046274">
    <property type="term" value="P:lignin catabolic process"/>
    <property type="evidence" value="ECO:0007669"/>
    <property type="project" value="UniProtKB-KW"/>
</dbReference>
<accession>A0A165ZJK5</accession>
<feature type="region of interest" description="Disordered" evidence="10">
    <location>
        <begin position="51"/>
        <end position="93"/>
    </location>
</feature>
<comment type="similarity">
    <text evidence="2">Belongs to the carbohydrate esterase 15 (CE15) family.</text>
</comment>
<dbReference type="SUPFAM" id="SSF57180">
    <property type="entry name" value="Cellulose-binding domain"/>
    <property type="match status" value="1"/>
</dbReference>
<dbReference type="EMBL" id="KV426515">
    <property type="protein sequence ID" value="KZV80170.1"/>
    <property type="molecule type" value="Genomic_DNA"/>
</dbReference>
<keyword evidence="6" id="KW-0378">Hydrolase</keyword>
<proteinExistence type="inferred from homology"/>
<keyword evidence="5 11" id="KW-0732">Signal</keyword>
<dbReference type="Pfam" id="PF22244">
    <property type="entry name" value="GCE_fung"/>
    <property type="match status" value="1"/>
</dbReference>
<dbReference type="Gene3D" id="3.40.50.1820">
    <property type="entry name" value="alpha/beta hydrolase"/>
    <property type="match status" value="1"/>
</dbReference>
<name>A0A165ZJK5_EXIGL</name>
<dbReference type="Pfam" id="PF00734">
    <property type="entry name" value="CBM_1"/>
    <property type="match status" value="1"/>
</dbReference>
<dbReference type="GO" id="GO:0030248">
    <property type="term" value="F:cellulose binding"/>
    <property type="evidence" value="ECO:0007669"/>
    <property type="project" value="InterPro"/>
</dbReference>
<dbReference type="InterPro" id="IPR054579">
    <property type="entry name" value="GCE-like_dom"/>
</dbReference>
<evidence type="ECO:0000256" key="5">
    <source>
        <dbReference type="ARBA" id="ARBA00022729"/>
    </source>
</evidence>
<keyword evidence="7" id="KW-0439">Lignin degradation</keyword>
<evidence type="ECO:0000256" key="8">
    <source>
        <dbReference type="ARBA" id="ARBA00024511"/>
    </source>
</evidence>
<evidence type="ECO:0000256" key="10">
    <source>
        <dbReference type="SAM" id="MobiDB-lite"/>
    </source>
</evidence>
<dbReference type="InterPro" id="IPR000254">
    <property type="entry name" value="CBD"/>
</dbReference>
<feature type="domain" description="CBM1" evidence="12">
    <location>
        <begin position="17"/>
        <end position="61"/>
    </location>
</feature>
<feature type="signal peptide" evidence="11">
    <location>
        <begin position="1"/>
        <end position="17"/>
    </location>
</feature>
<reference evidence="14 15" key="1">
    <citation type="journal article" date="2016" name="Mol. Biol. Evol.">
        <title>Comparative Genomics of Early-Diverging Mushroom-Forming Fungi Provides Insights into the Origins of Lignocellulose Decay Capabilities.</title>
        <authorList>
            <person name="Nagy L.G."/>
            <person name="Riley R."/>
            <person name="Tritt A."/>
            <person name="Adam C."/>
            <person name="Daum C."/>
            <person name="Floudas D."/>
            <person name="Sun H."/>
            <person name="Yadav J.S."/>
            <person name="Pangilinan J."/>
            <person name="Larsson K.H."/>
            <person name="Matsuura K."/>
            <person name="Barry K."/>
            <person name="Labutti K."/>
            <person name="Kuo R."/>
            <person name="Ohm R.A."/>
            <person name="Bhattacharya S.S."/>
            <person name="Shirouzu T."/>
            <person name="Yoshinaga Y."/>
            <person name="Martin F.M."/>
            <person name="Grigoriev I.V."/>
            <person name="Hibbett D.S."/>
        </authorList>
    </citation>
    <scope>NUCLEOTIDE SEQUENCE [LARGE SCALE GENOMIC DNA]</scope>
    <source>
        <strain evidence="14 15">HHB12029</strain>
    </source>
</reference>
<keyword evidence="4" id="KW-0964">Secreted</keyword>
<sequence>MVPFFALVALLPAYVVAQSPVWGQCGGIGWTGATTCVSGSVCTKQNCLPGAAPPASTSTTVVTTAPPTSTASPTTTSATSTATTTPPSDGSCPATPATITYNNAQLADIFGFVAGGRATTKDQFTCRQAEISTLFQRYELGTIPGKPQSVTASLSGNTLTINVSDQGKSISFTASVSKPSGTGPFPAIIAYGAPSIPIPAGVATINFNNDDIAAQQDGSSRGKGKFFTLYGSGHSAGAMAAWAWGVSRIVDALELVQATSGIDPKRLGVTGCSRNGKGALVAGAFEPRIALTIPQESGSGGAGCWRISDDMMKRGTSTQTASEIVGENVWFSTNFNAFSTKVPTLSEDHHFLPALVAPRPLFVIENTAIDWLGPESTFGCMQTGFEAYKALQKTDFMGYKAVSHPDHCGFPAAIQPQLTAFISRFLLNQSANTTVFTTDGKFSFNAASWINWTTPTLT</sequence>
<keyword evidence="15" id="KW-1185">Reference proteome</keyword>
<evidence type="ECO:0000256" key="7">
    <source>
        <dbReference type="ARBA" id="ARBA00023185"/>
    </source>
</evidence>
<comment type="catalytic activity">
    <reaction evidence="8">
        <text>a 4-O-methyl-alpha-D-glucuronosyl ester derivative + H2O = 4-O-methyl-alpha-D-glucuronate derivative + an alcohol + H(+)</text>
        <dbReference type="Rhea" id="RHEA:67452"/>
        <dbReference type="ChEBI" id="CHEBI:15377"/>
        <dbReference type="ChEBI" id="CHEBI:15378"/>
        <dbReference type="ChEBI" id="CHEBI:30879"/>
        <dbReference type="ChEBI" id="CHEBI:171667"/>
        <dbReference type="ChEBI" id="CHEBI:171668"/>
        <dbReference type="EC" id="3.1.1.117"/>
    </reaction>
    <physiologicalReaction direction="left-to-right" evidence="8">
        <dbReference type="Rhea" id="RHEA:67453"/>
    </physiologicalReaction>
</comment>